<feature type="domain" description="Malectin" evidence="9">
    <location>
        <begin position="34"/>
        <end position="155"/>
    </location>
</feature>
<sequence length="442" mass="48967">MESPRRSSCFSLVIITILSLSTLTLSFFSPIDNYLIDCGSAADATVDNRRFTGDSARSNSHILSSTRSDSLRNPNPPLGLAPIYHTARVFKSPSSYEFVIRDKGTHLVRLHFHQLDYVKCNLEDALFHVSVNGFLLLSNFSGYNTLNPRVKEYIDLGRYRKAHLVADTAQLVHSDKIEKFDGLTKQALETVHRVSIGGPKVTPFNDSLWRTWVPDDEFLKSSGGWEKVYFSGRIKYQDGGASREVGPDNVYNSARVIKSTNESIPKINISWSFPVMEDYKYLVRTHFCDIASISLELLYFNVYVNGYLAYKDLDLSDVVGETLASPFYADFVVDGDRSGFLTVSVGPSNMSYPHCIDAILNGVEIMKLNNSMGSLDGKVSAESVMKSWPRGNIGVLVPLVAVVCVLLIASMVLLRRSIGAKGSVAWSRLATDVTEVNLKGGN</sequence>
<keyword evidence="2" id="KW-0723">Serine/threonine-protein kinase</keyword>
<evidence type="ECO:0000256" key="8">
    <source>
        <dbReference type="SAM" id="SignalP"/>
    </source>
</evidence>
<evidence type="ECO:0000259" key="10">
    <source>
        <dbReference type="Pfam" id="PF12819"/>
    </source>
</evidence>
<dbReference type="EMBL" id="JBBPBK010000008">
    <property type="protein sequence ID" value="KAK9279263.1"/>
    <property type="molecule type" value="Genomic_DNA"/>
</dbReference>
<keyword evidence="7" id="KW-0472">Membrane</keyword>
<dbReference type="GO" id="GO:0004674">
    <property type="term" value="F:protein serine/threonine kinase activity"/>
    <property type="evidence" value="ECO:0007669"/>
    <property type="project" value="UniProtKB-KW"/>
</dbReference>
<keyword evidence="8" id="KW-0732">Signal</keyword>
<dbReference type="GO" id="GO:0004714">
    <property type="term" value="F:transmembrane receptor protein tyrosine kinase activity"/>
    <property type="evidence" value="ECO:0007669"/>
    <property type="project" value="InterPro"/>
</dbReference>
<feature type="chain" id="PRO_5042951721" description="Malectin-like domain-containing protein" evidence="8">
    <location>
        <begin position="27"/>
        <end position="442"/>
    </location>
</feature>
<organism evidence="11 12">
    <name type="scientific">Liquidambar formosana</name>
    <name type="common">Formosan gum</name>
    <dbReference type="NCBI Taxonomy" id="63359"/>
    <lineage>
        <taxon>Eukaryota</taxon>
        <taxon>Viridiplantae</taxon>
        <taxon>Streptophyta</taxon>
        <taxon>Embryophyta</taxon>
        <taxon>Tracheophyta</taxon>
        <taxon>Spermatophyta</taxon>
        <taxon>Magnoliopsida</taxon>
        <taxon>eudicotyledons</taxon>
        <taxon>Gunneridae</taxon>
        <taxon>Pentapetalae</taxon>
        <taxon>Saxifragales</taxon>
        <taxon>Altingiaceae</taxon>
        <taxon>Liquidambar</taxon>
    </lineage>
</organism>
<dbReference type="Proteomes" id="UP001415857">
    <property type="component" value="Unassembled WGS sequence"/>
</dbReference>
<evidence type="ECO:0000256" key="5">
    <source>
        <dbReference type="ARBA" id="ARBA00022840"/>
    </source>
</evidence>
<dbReference type="InterPro" id="IPR021720">
    <property type="entry name" value="Malectin_dom"/>
</dbReference>
<keyword evidence="7" id="KW-0812">Transmembrane</keyword>
<accession>A0AAP0WX68</accession>
<proteinExistence type="predicted"/>
<evidence type="ECO:0000259" key="9">
    <source>
        <dbReference type="Pfam" id="PF11721"/>
    </source>
</evidence>
<keyword evidence="5" id="KW-0067">ATP-binding</keyword>
<dbReference type="InterPro" id="IPR045272">
    <property type="entry name" value="ANXUR1/2-like"/>
</dbReference>
<reference evidence="11 12" key="1">
    <citation type="journal article" date="2024" name="Plant J.">
        <title>Genome sequences and population genomics reveal climatic adaptation and genomic divergence between two closely related sweetgum species.</title>
        <authorList>
            <person name="Xu W.Q."/>
            <person name="Ren C.Q."/>
            <person name="Zhang X.Y."/>
            <person name="Comes H.P."/>
            <person name="Liu X.H."/>
            <person name="Li Y.G."/>
            <person name="Kettle C.J."/>
            <person name="Jalonen R."/>
            <person name="Gaisberger H."/>
            <person name="Ma Y.Z."/>
            <person name="Qiu Y.X."/>
        </authorList>
    </citation>
    <scope>NUCLEOTIDE SEQUENCE [LARGE SCALE GENOMIC DNA]</scope>
    <source>
        <strain evidence="11">Hangzhou</strain>
    </source>
</reference>
<dbReference type="Pfam" id="PF11721">
    <property type="entry name" value="Malectin"/>
    <property type="match status" value="1"/>
</dbReference>
<evidence type="ECO:0000256" key="1">
    <source>
        <dbReference type="ARBA" id="ARBA00004479"/>
    </source>
</evidence>
<feature type="transmembrane region" description="Helical" evidence="7">
    <location>
        <begin position="393"/>
        <end position="414"/>
    </location>
</feature>
<feature type="domain" description="Malectin-like" evidence="10">
    <location>
        <begin position="185"/>
        <end position="367"/>
    </location>
</feature>
<evidence type="ECO:0000256" key="2">
    <source>
        <dbReference type="ARBA" id="ARBA00022527"/>
    </source>
</evidence>
<dbReference type="AlphaFoldDB" id="A0AAP0WX68"/>
<keyword evidence="6" id="KW-0325">Glycoprotein</keyword>
<keyword evidence="4" id="KW-0547">Nucleotide-binding</keyword>
<keyword evidence="2" id="KW-0418">Kinase</keyword>
<dbReference type="FunFam" id="2.60.120.430:FF:000001">
    <property type="entry name" value="Receptor-like protein kinase FERONIA"/>
    <property type="match status" value="1"/>
</dbReference>
<evidence type="ECO:0000256" key="3">
    <source>
        <dbReference type="ARBA" id="ARBA00022679"/>
    </source>
</evidence>
<dbReference type="PANTHER" id="PTHR34590">
    <property type="entry name" value="OS03G0124300 PROTEIN-RELATED"/>
    <property type="match status" value="1"/>
</dbReference>
<keyword evidence="12" id="KW-1185">Reference proteome</keyword>
<evidence type="ECO:0000313" key="11">
    <source>
        <dbReference type="EMBL" id="KAK9279263.1"/>
    </source>
</evidence>
<evidence type="ECO:0000256" key="7">
    <source>
        <dbReference type="SAM" id="Phobius"/>
    </source>
</evidence>
<keyword evidence="3" id="KW-0808">Transferase</keyword>
<gene>
    <name evidence="11" type="ORF">L1049_012942</name>
</gene>
<evidence type="ECO:0000313" key="12">
    <source>
        <dbReference type="Proteomes" id="UP001415857"/>
    </source>
</evidence>
<evidence type="ECO:0008006" key="13">
    <source>
        <dbReference type="Google" id="ProtNLM"/>
    </source>
</evidence>
<dbReference type="PANTHER" id="PTHR34590:SF6">
    <property type="entry name" value="RECEPTOR-LIKE KINASE"/>
    <property type="match status" value="1"/>
</dbReference>
<dbReference type="GO" id="GO:0005524">
    <property type="term" value="F:ATP binding"/>
    <property type="evidence" value="ECO:0007669"/>
    <property type="project" value="UniProtKB-KW"/>
</dbReference>
<comment type="caution">
    <text evidence="11">The sequence shown here is derived from an EMBL/GenBank/DDBJ whole genome shotgun (WGS) entry which is preliminary data.</text>
</comment>
<evidence type="ECO:0000256" key="4">
    <source>
        <dbReference type="ARBA" id="ARBA00022741"/>
    </source>
</evidence>
<dbReference type="GO" id="GO:0016020">
    <property type="term" value="C:membrane"/>
    <property type="evidence" value="ECO:0007669"/>
    <property type="project" value="UniProtKB-SubCell"/>
</dbReference>
<dbReference type="Gene3D" id="2.60.120.430">
    <property type="entry name" value="Galactose-binding lectin"/>
    <property type="match status" value="2"/>
</dbReference>
<comment type="subcellular location">
    <subcellularLocation>
        <location evidence="1">Membrane</location>
        <topology evidence="1">Single-pass type I membrane protein</topology>
    </subcellularLocation>
</comment>
<keyword evidence="7" id="KW-1133">Transmembrane helix</keyword>
<evidence type="ECO:0000256" key="6">
    <source>
        <dbReference type="ARBA" id="ARBA00023180"/>
    </source>
</evidence>
<protein>
    <recommendedName>
        <fullName evidence="13">Malectin-like domain-containing protein</fullName>
    </recommendedName>
</protein>
<dbReference type="InterPro" id="IPR024788">
    <property type="entry name" value="Malectin-like_Carb-bd_dom"/>
</dbReference>
<feature type="signal peptide" evidence="8">
    <location>
        <begin position="1"/>
        <end position="26"/>
    </location>
</feature>
<name>A0AAP0WX68_LIQFO</name>
<dbReference type="Pfam" id="PF12819">
    <property type="entry name" value="Malectin_like"/>
    <property type="match status" value="1"/>
</dbReference>